<keyword evidence="2" id="KW-1185">Reference proteome</keyword>
<reference evidence="2" key="1">
    <citation type="submission" date="2016-03" db="EMBL/GenBank/DDBJ databases">
        <authorList>
            <person name="Guldener U."/>
        </authorList>
    </citation>
    <scope>NUCLEOTIDE SEQUENCE [LARGE SCALE GENOMIC DNA]</scope>
</reference>
<organism evidence="1 2">
    <name type="scientific">Rhynchosporium secalis</name>
    <name type="common">Barley scald fungus</name>
    <dbReference type="NCBI Taxonomy" id="38038"/>
    <lineage>
        <taxon>Eukaryota</taxon>
        <taxon>Fungi</taxon>
        <taxon>Dikarya</taxon>
        <taxon>Ascomycota</taxon>
        <taxon>Pezizomycotina</taxon>
        <taxon>Leotiomycetes</taxon>
        <taxon>Helotiales</taxon>
        <taxon>Ploettnerulaceae</taxon>
        <taxon>Rhynchosporium</taxon>
    </lineage>
</organism>
<protein>
    <submittedName>
        <fullName evidence="1">Uncharacterized protein</fullName>
    </submittedName>
</protein>
<dbReference type="AlphaFoldDB" id="A0A1E1M3X2"/>
<evidence type="ECO:0000313" key="2">
    <source>
        <dbReference type="Proteomes" id="UP000177625"/>
    </source>
</evidence>
<sequence>MLNELDKIVTAYAIGKYLNQPGGVKSLGNNRKGSEWKTTKSTGEELDVMWFKSLNHAELFSTKRERKMVIDTALSNSSGKIRVVLERSDEFADFFEKSLLFRATPARLASSFGWDHTLDWASSEVKTLEDSMETTHIPSLMHPKRGLRSVTSALEISSIGQPHFPLANFLSIERLNGEDGSETPIGIPEE</sequence>
<accession>A0A1E1M3X2</accession>
<dbReference type="Proteomes" id="UP000177625">
    <property type="component" value="Unassembled WGS sequence"/>
</dbReference>
<name>A0A1E1M3X2_RHYSE</name>
<dbReference type="EMBL" id="FJVC01000151">
    <property type="protein sequence ID" value="CZT43800.1"/>
    <property type="molecule type" value="Genomic_DNA"/>
</dbReference>
<proteinExistence type="predicted"/>
<gene>
    <name evidence="1" type="ORF">RSE6_03888</name>
</gene>
<evidence type="ECO:0000313" key="1">
    <source>
        <dbReference type="EMBL" id="CZT43800.1"/>
    </source>
</evidence>